<proteinExistence type="predicted"/>
<feature type="non-terminal residue" evidence="1">
    <location>
        <position position="66"/>
    </location>
</feature>
<reference evidence="1" key="1">
    <citation type="journal article" date="2023" name="IScience">
        <title>Live-bearing cockroach genome reveals convergent evolutionary mechanisms linked to viviparity in insects and beyond.</title>
        <authorList>
            <person name="Fouks B."/>
            <person name="Harrison M.C."/>
            <person name="Mikhailova A.A."/>
            <person name="Marchal E."/>
            <person name="English S."/>
            <person name="Carruthers M."/>
            <person name="Jennings E.C."/>
            <person name="Chiamaka E.L."/>
            <person name="Frigard R.A."/>
            <person name="Pippel M."/>
            <person name="Attardo G.M."/>
            <person name="Benoit J.B."/>
            <person name="Bornberg-Bauer E."/>
            <person name="Tobe S.S."/>
        </authorList>
    </citation>
    <scope>NUCLEOTIDE SEQUENCE</scope>
    <source>
        <strain evidence="1">Stay&amp;Tobe</strain>
    </source>
</reference>
<dbReference type="EMBL" id="JASPKZ010003881">
    <property type="protein sequence ID" value="KAJ9591218.1"/>
    <property type="molecule type" value="Genomic_DNA"/>
</dbReference>
<name>A0AAD8A4C5_DIPPU</name>
<comment type="caution">
    <text evidence="1">The sequence shown here is derived from an EMBL/GenBank/DDBJ whole genome shotgun (WGS) entry which is preliminary data.</text>
</comment>
<accession>A0AAD8A4C5</accession>
<feature type="non-terminal residue" evidence="1">
    <location>
        <position position="1"/>
    </location>
</feature>
<sequence>RQVYLPRPLNQPFVLFYPGLGPAMQMSDMKEHHLLVKLFYSSEALFVISSDFVSLQDRRPLDISCE</sequence>
<evidence type="ECO:0000313" key="2">
    <source>
        <dbReference type="Proteomes" id="UP001233999"/>
    </source>
</evidence>
<protein>
    <submittedName>
        <fullName evidence="1">Uncharacterized protein</fullName>
    </submittedName>
</protein>
<dbReference type="AlphaFoldDB" id="A0AAD8A4C5"/>
<gene>
    <name evidence="1" type="ORF">L9F63_002224</name>
</gene>
<organism evidence="1 2">
    <name type="scientific">Diploptera punctata</name>
    <name type="common">Pacific beetle cockroach</name>
    <dbReference type="NCBI Taxonomy" id="6984"/>
    <lineage>
        <taxon>Eukaryota</taxon>
        <taxon>Metazoa</taxon>
        <taxon>Ecdysozoa</taxon>
        <taxon>Arthropoda</taxon>
        <taxon>Hexapoda</taxon>
        <taxon>Insecta</taxon>
        <taxon>Pterygota</taxon>
        <taxon>Neoptera</taxon>
        <taxon>Polyneoptera</taxon>
        <taxon>Dictyoptera</taxon>
        <taxon>Blattodea</taxon>
        <taxon>Blaberoidea</taxon>
        <taxon>Blaberidae</taxon>
        <taxon>Diplopterinae</taxon>
        <taxon>Diploptera</taxon>
    </lineage>
</organism>
<keyword evidence="2" id="KW-1185">Reference proteome</keyword>
<dbReference type="Proteomes" id="UP001233999">
    <property type="component" value="Unassembled WGS sequence"/>
</dbReference>
<evidence type="ECO:0000313" key="1">
    <source>
        <dbReference type="EMBL" id="KAJ9591218.1"/>
    </source>
</evidence>
<reference evidence="1" key="2">
    <citation type="submission" date="2023-05" db="EMBL/GenBank/DDBJ databases">
        <authorList>
            <person name="Fouks B."/>
        </authorList>
    </citation>
    <scope>NUCLEOTIDE SEQUENCE</scope>
    <source>
        <strain evidence="1">Stay&amp;Tobe</strain>
        <tissue evidence="1">Testes</tissue>
    </source>
</reference>